<evidence type="ECO:0000256" key="1">
    <source>
        <dbReference type="ARBA" id="ARBA00022475"/>
    </source>
</evidence>
<keyword evidence="5" id="KW-0464">Manganese</keyword>
<name>A0A518BCC0_9BACT</name>
<dbReference type="Gene3D" id="3.60.21.10">
    <property type="match status" value="1"/>
</dbReference>
<dbReference type="GO" id="GO:0016020">
    <property type="term" value="C:membrane"/>
    <property type="evidence" value="ECO:0007669"/>
    <property type="project" value="GOC"/>
</dbReference>
<dbReference type="GO" id="GO:0008758">
    <property type="term" value="F:UDP-2,3-diacylglucosamine hydrolase activity"/>
    <property type="evidence" value="ECO:0007669"/>
    <property type="project" value="TreeGrafter"/>
</dbReference>
<dbReference type="AlphaFoldDB" id="A0A518BCC0"/>
<dbReference type="GO" id="GO:0009245">
    <property type="term" value="P:lipid A biosynthetic process"/>
    <property type="evidence" value="ECO:0007669"/>
    <property type="project" value="TreeGrafter"/>
</dbReference>
<dbReference type="InterPro" id="IPR029052">
    <property type="entry name" value="Metallo-depent_PP-like"/>
</dbReference>
<sequence>MKKVRALFVSDVHLGCRHANASAFLEFLRDHQPERLYLVGDFFDGWRLGKRWYWTESYTLILKRLLDLANAGTEIFYTPGNHDEFLRSFIVTLGGVEISDEFIHTTSDQRRILVIHGDQFDAVVVRAKWLSLAGDIGYNILLSFNRIFNSIRRQLGMTYWPLSIYVKRRVKEMTSAISNFEHMITRYARSKGCEGVVCGHIHNPAIHRQNDVMYYNTGDWVESCTAIVEDDKGRLRLVHSPLHDWTEQPWNASAQEEQTVPLPAPSDLDSLIAPDAEEEEPVALA</sequence>
<feature type="region of interest" description="Disordered" evidence="6">
    <location>
        <begin position="252"/>
        <end position="285"/>
    </location>
</feature>
<dbReference type="PANTHER" id="PTHR34990:SF2">
    <property type="entry name" value="BLL8164 PROTEIN"/>
    <property type="match status" value="1"/>
</dbReference>
<dbReference type="RefSeq" id="WP_419193028.1">
    <property type="nucleotide sequence ID" value="NZ_CP036279.1"/>
</dbReference>
<dbReference type="KEGG" id="knv:Pan216_55230"/>
<feature type="domain" description="Calcineurin-like phosphoesterase" evidence="7">
    <location>
        <begin position="5"/>
        <end position="204"/>
    </location>
</feature>
<dbReference type="GO" id="GO:0046872">
    <property type="term" value="F:metal ion binding"/>
    <property type="evidence" value="ECO:0007669"/>
    <property type="project" value="UniProtKB-KW"/>
</dbReference>
<dbReference type="PANTHER" id="PTHR34990">
    <property type="entry name" value="UDP-2,3-DIACYLGLUCOSAMINE HYDROLASE-RELATED"/>
    <property type="match status" value="1"/>
</dbReference>
<evidence type="ECO:0000313" key="9">
    <source>
        <dbReference type="Proteomes" id="UP000317093"/>
    </source>
</evidence>
<keyword evidence="8" id="KW-0378">Hydrolase</keyword>
<evidence type="ECO:0000256" key="5">
    <source>
        <dbReference type="ARBA" id="ARBA00023211"/>
    </source>
</evidence>
<gene>
    <name evidence="8" type="ORF">Pan216_55230</name>
</gene>
<dbReference type="CDD" id="cd07398">
    <property type="entry name" value="MPP_YbbF-LpxH"/>
    <property type="match status" value="1"/>
</dbReference>
<organism evidence="8 9">
    <name type="scientific">Kolteria novifilia</name>
    <dbReference type="NCBI Taxonomy" id="2527975"/>
    <lineage>
        <taxon>Bacteria</taxon>
        <taxon>Pseudomonadati</taxon>
        <taxon>Planctomycetota</taxon>
        <taxon>Planctomycetia</taxon>
        <taxon>Kolteriales</taxon>
        <taxon>Kolteriaceae</taxon>
        <taxon>Kolteria</taxon>
    </lineage>
</organism>
<dbReference type="SUPFAM" id="SSF56300">
    <property type="entry name" value="Metallo-dependent phosphatases"/>
    <property type="match status" value="1"/>
</dbReference>
<keyword evidence="1" id="KW-1003">Cell membrane</keyword>
<keyword evidence="3" id="KW-0479">Metal-binding</keyword>
<dbReference type="InterPro" id="IPR004843">
    <property type="entry name" value="Calcineurin-like_PHP"/>
</dbReference>
<keyword evidence="9" id="KW-1185">Reference proteome</keyword>
<keyword evidence="2" id="KW-0997">Cell inner membrane</keyword>
<dbReference type="InterPro" id="IPR043461">
    <property type="entry name" value="LpxH-like"/>
</dbReference>
<evidence type="ECO:0000256" key="2">
    <source>
        <dbReference type="ARBA" id="ARBA00022519"/>
    </source>
</evidence>
<reference evidence="8 9" key="1">
    <citation type="submission" date="2019-02" db="EMBL/GenBank/DDBJ databases">
        <title>Deep-cultivation of Planctomycetes and their phenomic and genomic characterization uncovers novel biology.</title>
        <authorList>
            <person name="Wiegand S."/>
            <person name="Jogler M."/>
            <person name="Boedeker C."/>
            <person name="Pinto D."/>
            <person name="Vollmers J."/>
            <person name="Rivas-Marin E."/>
            <person name="Kohn T."/>
            <person name="Peeters S.H."/>
            <person name="Heuer A."/>
            <person name="Rast P."/>
            <person name="Oberbeckmann S."/>
            <person name="Bunk B."/>
            <person name="Jeske O."/>
            <person name="Meyerdierks A."/>
            <person name="Storesund J.E."/>
            <person name="Kallscheuer N."/>
            <person name="Luecker S."/>
            <person name="Lage O.M."/>
            <person name="Pohl T."/>
            <person name="Merkel B.J."/>
            <person name="Hornburger P."/>
            <person name="Mueller R.-W."/>
            <person name="Bruemmer F."/>
            <person name="Labrenz M."/>
            <person name="Spormann A.M."/>
            <person name="Op den Camp H."/>
            <person name="Overmann J."/>
            <person name="Amann R."/>
            <person name="Jetten M.S.M."/>
            <person name="Mascher T."/>
            <person name="Medema M.H."/>
            <person name="Devos D.P."/>
            <person name="Kaster A.-K."/>
            <person name="Ovreas L."/>
            <person name="Rohde M."/>
            <person name="Galperin M.Y."/>
            <person name="Jogler C."/>
        </authorList>
    </citation>
    <scope>NUCLEOTIDE SEQUENCE [LARGE SCALE GENOMIC DNA]</scope>
    <source>
        <strain evidence="8 9">Pan216</strain>
    </source>
</reference>
<evidence type="ECO:0000256" key="4">
    <source>
        <dbReference type="ARBA" id="ARBA00023136"/>
    </source>
</evidence>
<keyword evidence="4" id="KW-0472">Membrane</keyword>
<evidence type="ECO:0000256" key="6">
    <source>
        <dbReference type="SAM" id="MobiDB-lite"/>
    </source>
</evidence>
<evidence type="ECO:0000256" key="3">
    <source>
        <dbReference type="ARBA" id="ARBA00022723"/>
    </source>
</evidence>
<feature type="compositionally biased region" description="Acidic residues" evidence="6">
    <location>
        <begin position="275"/>
        <end position="285"/>
    </location>
</feature>
<proteinExistence type="predicted"/>
<evidence type="ECO:0000313" key="8">
    <source>
        <dbReference type="EMBL" id="QDU64632.1"/>
    </source>
</evidence>
<dbReference type="Proteomes" id="UP000317093">
    <property type="component" value="Chromosome"/>
</dbReference>
<evidence type="ECO:0000259" key="7">
    <source>
        <dbReference type="Pfam" id="PF00149"/>
    </source>
</evidence>
<protein>
    <submittedName>
        <fullName evidence="8">UDP-2,3-diacylglucosamine hydrolase</fullName>
    </submittedName>
</protein>
<accession>A0A518BCC0</accession>
<dbReference type="EMBL" id="CP036279">
    <property type="protein sequence ID" value="QDU64632.1"/>
    <property type="molecule type" value="Genomic_DNA"/>
</dbReference>
<dbReference type="Pfam" id="PF00149">
    <property type="entry name" value="Metallophos"/>
    <property type="match status" value="1"/>
</dbReference>